<dbReference type="EMBL" id="CP031124">
    <property type="protein sequence ID" value="AXF86709.1"/>
    <property type="molecule type" value="Genomic_DNA"/>
</dbReference>
<dbReference type="KEGG" id="hyf:DTO96_102465"/>
<dbReference type="RefSeq" id="WP_114563757.1">
    <property type="nucleotide sequence ID" value="NZ_CP031124.1"/>
</dbReference>
<dbReference type="InterPro" id="IPR002781">
    <property type="entry name" value="TM_pro_TauE-like"/>
</dbReference>
<keyword evidence="3 5" id="KW-1133">Transmembrane helix</keyword>
<comment type="subcellular location">
    <subcellularLocation>
        <location evidence="5">Cell membrane</location>
        <topology evidence="5">Multi-pass membrane protein</topology>
    </subcellularLocation>
    <subcellularLocation>
        <location evidence="1">Membrane</location>
        <topology evidence="1">Multi-pass membrane protein</topology>
    </subcellularLocation>
</comment>
<keyword evidence="2 5" id="KW-0812">Transmembrane</keyword>
<feature type="transmembrane region" description="Helical" evidence="5">
    <location>
        <begin position="46"/>
        <end position="66"/>
    </location>
</feature>
<accession>A0A345DEC1</accession>
<dbReference type="Proteomes" id="UP000252182">
    <property type="component" value="Chromosome"/>
</dbReference>
<evidence type="ECO:0000313" key="6">
    <source>
        <dbReference type="EMBL" id="AXF86709.1"/>
    </source>
</evidence>
<proteinExistence type="inferred from homology"/>
<feature type="transmembrane region" description="Helical" evidence="5">
    <location>
        <begin position="6"/>
        <end position="34"/>
    </location>
</feature>
<keyword evidence="5" id="KW-1003">Cell membrane</keyword>
<evidence type="ECO:0000256" key="5">
    <source>
        <dbReference type="RuleBase" id="RU363041"/>
    </source>
</evidence>
<feature type="transmembrane region" description="Helical" evidence="5">
    <location>
        <begin position="142"/>
        <end position="163"/>
    </location>
</feature>
<organism evidence="6 7">
    <name type="scientific">Ephemeroptericola cinctiostellae</name>
    <dbReference type="NCBI Taxonomy" id="2268024"/>
    <lineage>
        <taxon>Bacteria</taxon>
        <taxon>Pseudomonadati</taxon>
        <taxon>Pseudomonadota</taxon>
        <taxon>Betaproteobacteria</taxon>
        <taxon>Burkholderiales</taxon>
        <taxon>Burkholderiaceae</taxon>
        <taxon>Ephemeroptericola</taxon>
    </lineage>
</organism>
<evidence type="ECO:0000256" key="4">
    <source>
        <dbReference type="ARBA" id="ARBA00023136"/>
    </source>
</evidence>
<name>A0A345DEC1_9BURK</name>
<dbReference type="GO" id="GO:0005886">
    <property type="term" value="C:plasma membrane"/>
    <property type="evidence" value="ECO:0007669"/>
    <property type="project" value="UniProtKB-SubCell"/>
</dbReference>
<evidence type="ECO:0000256" key="3">
    <source>
        <dbReference type="ARBA" id="ARBA00022989"/>
    </source>
</evidence>
<dbReference type="Pfam" id="PF01925">
    <property type="entry name" value="TauE"/>
    <property type="match status" value="1"/>
</dbReference>
<comment type="similarity">
    <text evidence="5">Belongs to the 4-toluene sulfonate uptake permease (TSUP) (TC 2.A.102) family.</text>
</comment>
<reference evidence="7" key="1">
    <citation type="submission" date="2018-07" db="EMBL/GenBank/DDBJ databases">
        <authorList>
            <person name="Kim H."/>
        </authorList>
    </citation>
    <scope>NUCLEOTIDE SEQUENCE [LARGE SCALE GENOMIC DNA]</scope>
    <source>
        <strain evidence="7">F02</strain>
    </source>
</reference>
<evidence type="ECO:0000313" key="7">
    <source>
        <dbReference type="Proteomes" id="UP000252182"/>
    </source>
</evidence>
<keyword evidence="7" id="KW-1185">Reference proteome</keyword>
<dbReference type="AlphaFoldDB" id="A0A345DEC1"/>
<evidence type="ECO:0000256" key="1">
    <source>
        <dbReference type="ARBA" id="ARBA00004141"/>
    </source>
</evidence>
<feature type="transmembrane region" description="Helical" evidence="5">
    <location>
        <begin position="175"/>
        <end position="195"/>
    </location>
</feature>
<gene>
    <name evidence="6" type="ORF">DTO96_102465</name>
</gene>
<feature type="transmembrane region" description="Helical" evidence="5">
    <location>
        <begin position="207"/>
        <end position="227"/>
    </location>
</feature>
<sequence length="259" mass="27079">MLLTFILGGLAAGFLAGMFGIGGGAIVIPVLIHIYKGEGMASTEAIRLAFGTSLATMAFTGLSSFLSHRNHGNVNFVWFKKLFLPAGVGAFFGAILAARLPGAWLAVGLSIMLGYFGIKLLVQREQTSSNSPLFTRFSHVAGFFSGATYSLAGMGGASVMTFYLTKVGLPLRTAIGTATGVILPISVGAIIGFGITADTPHAWRWGYIDLYALLIMSACSIVASKLGVKASAALPTAQLRKVFGLFMFGLAVKTLLTVL</sequence>
<evidence type="ECO:0000256" key="2">
    <source>
        <dbReference type="ARBA" id="ARBA00022692"/>
    </source>
</evidence>
<feature type="transmembrane region" description="Helical" evidence="5">
    <location>
        <begin position="103"/>
        <end position="122"/>
    </location>
</feature>
<protein>
    <recommendedName>
        <fullName evidence="5">Probable membrane transporter protein</fullName>
    </recommendedName>
</protein>
<keyword evidence="4 5" id="KW-0472">Membrane</keyword>
<dbReference type="OrthoDB" id="3431260at2"/>
<dbReference type="PANTHER" id="PTHR43483:SF3">
    <property type="entry name" value="MEMBRANE TRANSPORTER PROTEIN HI_0806-RELATED"/>
    <property type="match status" value="1"/>
</dbReference>
<dbReference type="PANTHER" id="PTHR43483">
    <property type="entry name" value="MEMBRANE TRANSPORTER PROTEIN HI_0806-RELATED"/>
    <property type="match status" value="1"/>
</dbReference>
<feature type="transmembrane region" description="Helical" evidence="5">
    <location>
        <begin position="78"/>
        <end position="96"/>
    </location>
</feature>